<feature type="coiled-coil region" evidence="10">
    <location>
        <begin position="265"/>
        <end position="306"/>
    </location>
</feature>
<evidence type="ECO:0000256" key="1">
    <source>
        <dbReference type="ARBA" id="ARBA00004377"/>
    </source>
</evidence>
<dbReference type="PRINTS" id="PR01490">
    <property type="entry name" value="RTXTOXIND"/>
</dbReference>
<evidence type="ECO:0000256" key="10">
    <source>
        <dbReference type="SAM" id="Coils"/>
    </source>
</evidence>
<feature type="region of interest" description="Disordered" evidence="11">
    <location>
        <begin position="1"/>
        <end position="26"/>
    </location>
</feature>
<dbReference type="EMBL" id="VWNA01000001">
    <property type="protein sequence ID" value="MQT11844.1"/>
    <property type="molecule type" value="Genomic_DNA"/>
</dbReference>
<comment type="similarity">
    <text evidence="2 9">Belongs to the membrane fusion protein (MFP) (TC 8.A.1) family.</text>
</comment>
<feature type="coiled-coil region" evidence="10">
    <location>
        <begin position="345"/>
        <end position="394"/>
    </location>
</feature>
<reference evidence="14 15" key="1">
    <citation type="submission" date="2019-09" db="EMBL/GenBank/DDBJ databases">
        <title>Segnochrobactrum spirostomi gen. nov., sp. nov., isolated from the ciliate Spirostomum cf. yagiui and description of a novel family, Segnochrobactraceae fam. nov. within the order Rhizobiales of the class Alphaproteobacteria.</title>
        <authorList>
            <person name="Akter S."/>
            <person name="Shazib S.U.A."/>
            <person name="Shin M.K."/>
        </authorList>
    </citation>
    <scope>NUCLEOTIDE SEQUENCE [LARGE SCALE GENOMIC DNA]</scope>
    <source>
        <strain evidence="14 15">Sp-1</strain>
    </source>
</reference>
<dbReference type="Pfam" id="PF26002">
    <property type="entry name" value="Beta-barrel_AprE"/>
    <property type="match status" value="1"/>
</dbReference>
<evidence type="ECO:0000256" key="7">
    <source>
        <dbReference type="ARBA" id="ARBA00022989"/>
    </source>
</evidence>
<evidence type="ECO:0000256" key="6">
    <source>
        <dbReference type="ARBA" id="ARBA00022692"/>
    </source>
</evidence>
<dbReference type="Pfam" id="PF25994">
    <property type="entry name" value="HH_AprE"/>
    <property type="match status" value="1"/>
</dbReference>
<evidence type="ECO:0000256" key="5">
    <source>
        <dbReference type="ARBA" id="ARBA00022519"/>
    </source>
</evidence>
<feature type="domain" description="AprE-like long alpha-helical hairpin" evidence="12">
    <location>
        <begin position="249"/>
        <end position="394"/>
    </location>
</feature>
<evidence type="ECO:0000259" key="12">
    <source>
        <dbReference type="Pfam" id="PF25994"/>
    </source>
</evidence>
<evidence type="ECO:0000256" key="11">
    <source>
        <dbReference type="SAM" id="MobiDB-lite"/>
    </source>
</evidence>
<evidence type="ECO:0000259" key="13">
    <source>
        <dbReference type="Pfam" id="PF26002"/>
    </source>
</evidence>
<comment type="subcellular location">
    <subcellularLocation>
        <location evidence="1 9">Cell inner membrane</location>
        <topology evidence="1 9">Single-pass membrane protein</topology>
    </subcellularLocation>
</comment>
<keyword evidence="10" id="KW-0175">Coiled coil</keyword>
<keyword evidence="15" id="KW-1185">Reference proteome</keyword>
<dbReference type="PANTHER" id="PTHR30386">
    <property type="entry name" value="MEMBRANE FUSION SUBUNIT OF EMRAB-TOLC MULTIDRUG EFFLUX PUMP"/>
    <property type="match status" value="1"/>
</dbReference>
<keyword evidence="8 9" id="KW-0472">Membrane</keyword>
<feature type="domain" description="AprE-like beta-barrel" evidence="13">
    <location>
        <begin position="436"/>
        <end position="525"/>
    </location>
</feature>
<dbReference type="GO" id="GO:0015031">
    <property type="term" value="P:protein transport"/>
    <property type="evidence" value="ECO:0007669"/>
    <property type="project" value="InterPro"/>
</dbReference>
<dbReference type="InterPro" id="IPR058982">
    <property type="entry name" value="Beta-barrel_AprE"/>
</dbReference>
<comment type="caution">
    <text evidence="14">The sequence shown here is derived from an EMBL/GenBank/DDBJ whole genome shotgun (WGS) entry which is preliminary data.</text>
</comment>
<feature type="transmembrane region" description="Helical" evidence="9">
    <location>
        <begin position="90"/>
        <end position="110"/>
    </location>
</feature>
<evidence type="ECO:0000313" key="15">
    <source>
        <dbReference type="Proteomes" id="UP000332515"/>
    </source>
</evidence>
<sequence length="548" mass="59801">MEPVDHDETGAAPSAPTPPEAPRTPRWRTRFAAVRARLRGRVGEALGLARAFALRHGAPLDGIEAALRAFTPRRPAAGAERPAAAYDAHLRFGLVVCVIVVFGFGGWSAFASIRSAVVASGVISTEGQSRTIQHRDGGIVDAILVSDGDHVEAGDVVVRLDATSLRSELAIVENRLYEALARRARLEAERDDAPTMRRPPLLDAMVASDRRWKAMLAGATADPKLVSALNDHAMADIRAESTPETGAEIADRVFSGQVRLFQARRDTLKAQVDRLHASIAQSQEQIKGIDSQRESQERQRDLIQQELVGARALLKKGLIQLPRVLALERQEAELEGGIAGHHADVAAINQSISQLQLQIIEAQRDMREKVLTELREAESNVQDLTEQRVAASDKLSRIDIRAPVSGTVNNMQIHTVGGVVKPADVLMSIVPDREALIVEARVEPQFVDQIRAGQAARIRLSAFDQRTTPELDGKLMTVSADRLTDTATNQPYYALKVSIAQAEIAKLDGKMLVPGMPAEVFLVTGDRTPLSYIMKPLNDQLARSMREQ</sequence>
<proteinExistence type="inferred from homology"/>
<dbReference type="InterPro" id="IPR050739">
    <property type="entry name" value="MFP"/>
</dbReference>
<protein>
    <recommendedName>
        <fullName evidence="9">Membrane fusion protein (MFP) family protein</fullName>
    </recommendedName>
</protein>
<keyword evidence="3 9" id="KW-0813">Transport</keyword>
<dbReference type="InterPro" id="IPR058781">
    <property type="entry name" value="HH_AprE-like"/>
</dbReference>
<keyword evidence="4 9" id="KW-1003">Cell membrane</keyword>
<keyword evidence="6 9" id="KW-0812">Transmembrane</keyword>
<keyword evidence="7 9" id="KW-1133">Transmembrane helix</keyword>
<dbReference type="AlphaFoldDB" id="A0A6A7XYS7"/>
<evidence type="ECO:0000256" key="3">
    <source>
        <dbReference type="ARBA" id="ARBA00022448"/>
    </source>
</evidence>
<dbReference type="NCBIfam" id="TIGR01843">
    <property type="entry name" value="type_I_hlyD"/>
    <property type="match status" value="1"/>
</dbReference>
<keyword evidence="5 9" id="KW-0997">Cell inner membrane</keyword>
<accession>A0A6A7XYS7</accession>
<evidence type="ECO:0000313" key="14">
    <source>
        <dbReference type="EMBL" id="MQT11844.1"/>
    </source>
</evidence>
<dbReference type="Gene3D" id="1.10.287.470">
    <property type="entry name" value="Helix hairpin bin"/>
    <property type="match status" value="1"/>
</dbReference>
<dbReference type="Gene3D" id="2.40.50.100">
    <property type="match status" value="1"/>
</dbReference>
<organism evidence="14 15">
    <name type="scientific">Segnochrobactrum spirostomi</name>
    <dbReference type="NCBI Taxonomy" id="2608987"/>
    <lineage>
        <taxon>Bacteria</taxon>
        <taxon>Pseudomonadati</taxon>
        <taxon>Pseudomonadota</taxon>
        <taxon>Alphaproteobacteria</taxon>
        <taxon>Hyphomicrobiales</taxon>
        <taxon>Segnochrobactraceae</taxon>
        <taxon>Segnochrobactrum</taxon>
    </lineage>
</organism>
<evidence type="ECO:0000256" key="4">
    <source>
        <dbReference type="ARBA" id="ARBA00022475"/>
    </source>
</evidence>
<dbReference type="PANTHER" id="PTHR30386:SF17">
    <property type="entry name" value="ALKALINE PROTEASE SECRETION PROTEIN APRE"/>
    <property type="match status" value="1"/>
</dbReference>
<evidence type="ECO:0000256" key="9">
    <source>
        <dbReference type="RuleBase" id="RU365093"/>
    </source>
</evidence>
<dbReference type="Gene3D" id="2.40.30.170">
    <property type="match status" value="1"/>
</dbReference>
<dbReference type="Proteomes" id="UP000332515">
    <property type="component" value="Unassembled WGS sequence"/>
</dbReference>
<gene>
    <name evidence="14" type="ORF">F0357_03970</name>
</gene>
<evidence type="ECO:0000256" key="8">
    <source>
        <dbReference type="ARBA" id="ARBA00023136"/>
    </source>
</evidence>
<evidence type="ECO:0000256" key="2">
    <source>
        <dbReference type="ARBA" id="ARBA00009477"/>
    </source>
</evidence>
<dbReference type="InterPro" id="IPR010129">
    <property type="entry name" value="T1SS_HlyD"/>
</dbReference>
<dbReference type="GO" id="GO:0005886">
    <property type="term" value="C:plasma membrane"/>
    <property type="evidence" value="ECO:0007669"/>
    <property type="project" value="UniProtKB-SubCell"/>
</dbReference>
<name>A0A6A7XYS7_9HYPH</name>